<proteinExistence type="predicted"/>
<reference evidence="3" key="1">
    <citation type="journal article" date="2019" name="Int. J. Syst. Evol. Microbiol.">
        <title>The Global Catalogue of Microorganisms (GCM) 10K type strain sequencing project: providing services to taxonomists for standard genome sequencing and annotation.</title>
        <authorList>
            <consortium name="The Broad Institute Genomics Platform"/>
            <consortium name="The Broad Institute Genome Sequencing Center for Infectious Disease"/>
            <person name="Wu L."/>
            <person name="Ma J."/>
        </authorList>
    </citation>
    <scope>NUCLEOTIDE SEQUENCE [LARGE SCALE GENOMIC DNA]</scope>
    <source>
        <strain evidence="3">CGMCC 1.15480</strain>
    </source>
</reference>
<dbReference type="Proteomes" id="UP000597761">
    <property type="component" value="Unassembled WGS sequence"/>
</dbReference>
<protein>
    <submittedName>
        <fullName evidence="2">Serine cycle enzyme</fullName>
    </submittedName>
</protein>
<evidence type="ECO:0000313" key="2">
    <source>
        <dbReference type="EMBL" id="GGC77554.1"/>
    </source>
</evidence>
<keyword evidence="3" id="KW-1185">Reference proteome</keyword>
<dbReference type="RefSeq" id="WP_188664469.1">
    <property type="nucleotide sequence ID" value="NZ_BMJI01000001.1"/>
</dbReference>
<dbReference type="InterPro" id="IPR036178">
    <property type="entry name" value="Formintransfe-cycloase-like_sf"/>
</dbReference>
<evidence type="ECO:0000259" key="1">
    <source>
        <dbReference type="Pfam" id="PF04961"/>
    </source>
</evidence>
<dbReference type="EMBL" id="BMJI01000001">
    <property type="protein sequence ID" value="GGC77554.1"/>
    <property type="molecule type" value="Genomic_DNA"/>
</dbReference>
<dbReference type="SUPFAM" id="SSF101262">
    <property type="entry name" value="Methenyltetrahydrofolate cyclohydrolase-like"/>
    <property type="match status" value="1"/>
</dbReference>
<accession>A0ABQ1NLV7</accession>
<feature type="domain" description="Cyclodeaminase/cyclohydrolase" evidence="1">
    <location>
        <begin position="23"/>
        <end position="195"/>
    </location>
</feature>
<organism evidence="2 3">
    <name type="scientific">Tersicoccus solisilvae</name>
    <dbReference type="NCBI Taxonomy" id="1882339"/>
    <lineage>
        <taxon>Bacteria</taxon>
        <taxon>Bacillati</taxon>
        <taxon>Actinomycetota</taxon>
        <taxon>Actinomycetes</taxon>
        <taxon>Micrococcales</taxon>
        <taxon>Micrococcaceae</taxon>
        <taxon>Tersicoccus</taxon>
    </lineage>
</organism>
<dbReference type="Gene3D" id="1.20.120.680">
    <property type="entry name" value="Formiminotetrahydrofolate cyclodeaminase monomer, up-and-down helical bundle"/>
    <property type="match status" value="1"/>
</dbReference>
<comment type="caution">
    <text evidence="2">The sequence shown here is derived from an EMBL/GenBank/DDBJ whole genome shotgun (WGS) entry which is preliminary data.</text>
</comment>
<dbReference type="InterPro" id="IPR007044">
    <property type="entry name" value="Cyclodeamin/CycHdrlase"/>
</dbReference>
<dbReference type="Pfam" id="PF04961">
    <property type="entry name" value="FTCD_C"/>
    <property type="match status" value="1"/>
</dbReference>
<name>A0ABQ1NLV7_9MICC</name>
<gene>
    <name evidence="2" type="ORF">GCM10011512_00090</name>
</gene>
<evidence type="ECO:0000313" key="3">
    <source>
        <dbReference type="Proteomes" id="UP000597761"/>
    </source>
</evidence>
<sequence>MADHTAAPAPSTEDHADLWSLPLAEFRRRTAGPEPTPGGGSVSSVTATLGVSLVQMAVHISARKAARETSGDAEAARGAWDDDARRGEELADALAEAAAADVAAFEALMRAYRLPRDGAAGEDRKQAVAEASEGATEVPLRLAETITEAVEFAGTVVDRVDDHVRSDVLAGADILAGSFHAALHTVEINLPSLAEGPRAAFTSRRDATLARLEAAHRDLRPALSHPQED</sequence>